<protein>
    <submittedName>
        <fullName evidence="1">Uncharacterized protein</fullName>
    </submittedName>
</protein>
<name>A0ABT0BF76_9SPHN</name>
<proteinExistence type="predicted"/>
<organism evidence="1 2">
    <name type="scientific">Novosphingobium organovorum</name>
    <dbReference type="NCBI Taxonomy" id="2930092"/>
    <lineage>
        <taxon>Bacteria</taxon>
        <taxon>Pseudomonadati</taxon>
        <taxon>Pseudomonadota</taxon>
        <taxon>Alphaproteobacteria</taxon>
        <taxon>Sphingomonadales</taxon>
        <taxon>Sphingomonadaceae</taxon>
        <taxon>Novosphingobium</taxon>
    </lineage>
</organism>
<keyword evidence="2" id="KW-1185">Reference proteome</keyword>
<reference evidence="1" key="1">
    <citation type="submission" date="2022-03" db="EMBL/GenBank/DDBJ databases">
        <title>Identification of a novel bacterium isolated from mangrove sediments.</title>
        <authorList>
            <person name="Pan X."/>
        </authorList>
    </citation>
    <scope>NUCLEOTIDE SEQUENCE</scope>
    <source>
        <strain evidence="1">B1949</strain>
    </source>
</reference>
<dbReference type="Proteomes" id="UP001162881">
    <property type="component" value="Unassembled WGS sequence"/>
</dbReference>
<comment type="caution">
    <text evidence="1">The sequence shown here is derived from an EMBL/GenBank/DDBJ whole genome shotgun (WGS) entry which is preliminary data.</text>
</comment>
<dbReference type="EMBL" id="JALHLF010000057">
    <property type="protein sequence ID" value="MCJ2183697.1"/>
    <property type="molecule type" value="Genomic_DNA"/>
</dbReference>
<evidence type="ECO:0000313" key="1">
    <source>
        <dbReference type="EMBL" id="MCJ2183697.1"/>
    </source>
</evidence>
<sequence>MFGSIRNLLSAFGTQNIEVYEWAAKDVRKPRLPNGPVWDNLATSRSTLHFTGWDLAHAVVKADYLVERNYLLPGLGLLLQLDQIISFRAGSNMRLIAGSPATLNDFTKSSLTGRLGQGLSLLFAQQRGYQFAGHLASDPAVISHLASGNAKTDRAADFLFETHSSQRMILESKASFSEPDNDPSKIKSKLKSALTSQVDYWISKITPKASKGYAVYSCLREVGNPTPSALVFVDPPGETGPNPIDLPETWVRQRNFSAWMRVMGFDAAAAGMISGRRDGIAPTPVSVLTIEGRDFAISPLMVGPEPGHLLCAGLDMDVMLAIIGYLKGDDASLMTLESIVPRDGGKRQLGDQPWSIFPDGSFFGLVRLADPNMSLKPFKP</sequence>
<accession>A0ABT0BF76</accession>
<evidence type="ECO:0000313" key="2">
    <source>
        <dbReference type="Proteomes" id="UP001162881"/>
    </source>
</evidence>
<gene>
    <name evidence="1" type="ORF">MTR62_13500</name>
</gene>
<dbReference type="RefSeq" id="WP_244021738.1">
    <property type="nucleotide sequence ID" value="NZ_JALHLF010000057.1"/>
</dbReference>